<evidence type="ECO:0000256" key="7">
    <source>
        <dbReference type="PROSITE-ProRule" id="PRU01360"/>
    </source>
</evidence>
<dbReference type="EMBL" id="QFLI01000006">
    <property type="protein sequence ID" value="PXX98961.1"/>
    <property type="molecule type" value="Genomic_DNA"/>
</dbReference>
<dbReference type="RefSeq" id="WP_110361356.1">
    <property type="nucleotide sequence ID" value="NZ_QFLI01000006.1"/>
</dbReference>
<accession>A0A2V3ZVN7</accession>
<dbReference type="InterPro" id="IPR023996">
    <property type="entry name" value="TonB-dep_OMP_SusC/RagA"/>
</dbReference>
<dbReference type="InterPro" id="IPR039426">
    <property type="entry name" value="TonB-dep_rcpt-like"/>
</dbReference>
<reference evidence="10 11" key="1">
    <citation type="submission" date="2018-05" db="EMBL/GenBank/DDBJ databases">
        <title>Marinifilum breve JC075T sp. nov., a marine bacterium isolated from Yongle Blue Hole in the South China Sea.</title>
        <authorList>
            <person name="Fu T."/>
        </authorList>
    </citation>
    <scope>NUCLEOTIDE SEQUENCE [LARGE SCALE GENOMIC DNA]</scope>
    <source>
        <strain evidence="10 11">JC075</strain>
    </source>
</reference>
<dbReference type="InterPro" id="IPR036942">
    <property type="entry name" value="Beta-barrel_TonB_sf"/>
</dbReference>
<dbReference type="Gene3D" id="2.60.40.1120">
    <property type="entry name" value="Carboxypeptidase-like, regulatory domain"/>
    <property type="match status" value="1"/>
</dbReference>
<keyword evidence="5 7" id="KW-0472">Membrane</keyword>
<evidence type="ECO:0000256" key="5">
    <source>
        <dbReference type="ARBA" id="ARBA00023136"/>
    </source>
</evidence>
<keyword evidence="8" id="KW-0732">Signal</keyword>
<keyword evidence="4 7" id="KW-0812">Transmembrane</keyword>
<dbReference type="InterPro" id="IPR008969">
    <property type="entry name" value="CarboxyPept-like_regulatory"/>
</dbReference>
<comment type="subcellular location">
    <subcellularLocation>
        <location evidence="1 7">Cell outer membrane</location>
        <topology evidence="1 7">Multi-pass membrane protein</topology>
    </subcellularLocation>
</comment>
<proteinExistence type="inferred from homology"/>
<dbReference type="Pfam" id="PF07715">
    <property type="entry name" value="Plug"/>
    <property type="match status" value="1"/>
</dbReference>
<evidence type="ECO:0000313" key="10">
    <source>
        <dbReference type="EMBL" id="PXX98961.1"/>
    </source>
</evidence>
<dbReference type="InterPro" id="IPR023997">
    <property type="entry name" value="TonB-dep_OMP_SusC/RagA_CS"/>
</dbReference>
<dbReference type="Gene3D" id="2.170.130.10">
    <property type="entry name" value="TonB-dependent receptor, plug domain"/>
    <property type="match status" value="1"/>
</dbReference>
<organism evidence="10 11">
    <name type="scientific">Marinifilum breve</name>
    <dbReference type="NCBI Taxonomy" id="2184082"/>
    <lineage>
        <taxon>Bacteria</taxon>
        <taxon>Pseudomonadati</taxon>
        <taxon>Bacteroidota</taxon>
        <taxon>Bacteroidia</taxon>
        <taxon>Marinilabiliales</taxon>
        <taxon>Marinifilaceae</taxon>
    </lineage>
</organism>
<dbReference type="Pfam" id="PF13715">
    <property type="entry name" value="CarbopepD_reg_2"/>
    <property type="match status" value="1"/>
</dbReference>
<sequence>MKKSLVSTLILMFIGLQGLLAQSREVSGVVTSAEDGLTIPGVSVIVKGTTIGTSTDFDGKYTIQLPDGESVLVFSCVGMVNQEITVTGSTLNVVMENESIGMDEVMVVAYGTAKKESFTGSASVVKKDDIVKVSGGIGKVIQGKVAGVTVMGDDIRIRGFGSFSASSSPLYVVDGVVGAPKPNDEDIENFTVLKDAASTALYGSRGANGVIIITSKKGKKDKKPTFEIKYQHSVEKMIEPEWDLMNAAEYYQHQFKGMVNYVGESRAYTYFNYYMNNKNPYNMAEPFNLDGSLKEGAKLLYDTNWKDEALENASKDEIYVAASGGSENSNYHWSARMYKYDGFVRTSKSKGANTRFNYSIDLRDNLKVNVNSTISYYEGSGTYTTKANENNHLYLSYVLSPAAPMYQLNQIDNGDGTHSYEYVLDKQGNRVYDYSNPNYKNYNPIGLMEADFDDNYGFSAFFAPSITYEVIDGLTLKGQLSGRLNTRRGDSFQNPYYGSGSTENGLSTKETYHTMDWTMHTSANYKFEVGDDHSFDVLLGYEAADYDYQDFYATKNGYSLGDISTELSTGNSPRYAGSSTTEVGLISYISNMTYDFRDKYYMSASFRRDGSSKFGEDNKWGNFWSVGFSWRLSEENFLSADWINNLKLRASYGVLGTNDIGNYKFGDYYSLGANYGGITGVSHTNLPNAQLGWEESDNFSVGVDFDLFDSKLSGTIEYFNKNTDGLLYNVPLPTTTGFPSVLMNIGEMQNSGFEMELSGKILSGEFNWNADLTMTYIKNEIKSLPVDQVIQGTKRWVAGDSRYEYYIREWAGVDPEDGRAQWYMDQENADGTVEKVKTKSYSEATRYNMGQSTPKFFFGLNNNLSYKGFDFSVQTVAAFGHKIYDGQYQTFMHDGSGKATNLAKDALNSWTTENTNTDIPKYRWANNTSSNSTSSRWLVDGDFVKIKNITFGYTVPERFLDKMFLTYARVFMTVDNVHSFSDYKSGDPEISLAGVSNGYTFNPATTYRMGINIKF</sequence>
<gene>
    <name evidence="10" type="ORF">DF185_13840</name>
</gene>
<dbReference type="InterPro" id="IPR012910">
    <property type="entry name" value="Plug_dom"/>
</dbReference>
<dbReference type="Proteomes" id="UP000248079">
    <property type="component" value="Unassembled WGS sequence"/>
</dbReference>
<evidence type="ECO:0000256" key="3">
    <source>
        <dbReference type="ARBA" id="ARBA00022452"/>
    </source>
</evidence>
<dbReference type="OrthoDB" id="9768177at2"/>
<evidence type="ECO:0000313" key="11">
    <source>
        <dbReference type="Proteomes" id="UP000248079"/>
    </source>
</evidence>
<feature type="chain" id="PRO_5016112372" description="TonB-dependent receptor plug domain-containing protein" evidence="8">
    <location>
        <begin position="24"/>
        <end position="1015"/>
    </location>
</feature>
<dbReference type="SUPFAM" id="SSF49464">
    <property type="entry name" value="Carboxypeptidase regulatory domain-like"/>
    <property type="match status" value="1"/>
</dbReference>
<evidence type="ECO:0000256" key="6">
    <source>
        <dbReference type="ARBA" id="ARBA00023237"/>
    </source>
</evidence>
<keyword evidence="3 7" id="KW-1134">Transmembrane beta strand</keyword>
<dbReference type="NCBIfam" id="TIGR04057">
    <property type="entry name" value="SusC_RagA_signa"/>
    <property type="match status" value="1"/>
</dbReference>
<dbReference type="InterPro" id="IPR037066">
    <property type="entry name" value="Plug_dom_sf"/>
</dbReference>
<evidence type="ECO:0000259" key="9">
    <source>
        <dbReference type="Pfam" id="PF07715"/>
    </source>
</evidence>
<evidence type="ECO:0000256" key="1">
    <source>
        <dbReference type="ARBA" id="ARBA00004571"/>
    </source>
</evidence>
<dbReference type="GO" id="GO:0009279">
    <property type="term" value="C:cell outer membrane"/>
    <property type="evidence" value="ECO:0007669"/>
    <property type="project" value="UniProtKB-SubCell"/>
</dbReference>
<feature type="domain" description="TonB-dependent receptor plug" evidence="9">
    <location>
        <begin position="115"/>
        <end position="210"/>
    </location>
</feature>
<keyword evidence="6 7" id="KW-0998">Cell outer membrane</keyword>
<comment type="similarity">
    <text evidence="7">Belongs to the TonB-dependent receptor family.</text>
</comment>
<keyword evidence="11" id="KW-1185">Reference proteome</keyword>
<evidence type="ECO:0000256" key="4">
    <source>
        <dbReference type="ARBA" id="ARBA00022692"/>
    </source>
</evidence>
<comment type="caution">
    <text evidence="10">The sequence shown here is derived from an EMBL/GenBank/DDBJ whole genome shotgun (WGS) entry which is preliminary data.</text>
</comment>
<name>A0A2V3ZVN7_9BACT</name>
<dbReference type="AlphaFoldDB" id="A0A2V3ZVN7"/>
<dbReference type="NCBIfam" id="TIGR04056">
    <property type="entry name" value="OMP_RagA_SusC"/>
    <property type="match status" value="1"/>
</dbReference>
<dbReference type="SUPFAM" id="SSF56935">
    <property type="entry name" value="Porins"/>
    <property type="match status" value="1"/>
</dbReference>
<dbReference type="PROSITE" id="PS52016">
    <property type="entry name" value="TONB_DEPENDENT_REC_3"/>
    <property type="match status" value="1"/>
</dbReference>
<evidence type="ECO:0000256" key="2">
    <source>
        <dbReference type="ARBA" id="ARBA00022448"/>
    </source>
</evidence>
<protein>
    <recommendedName>
        <fullName evidence="9">TonB-dependent receptor plug domain-containing protein</fullName>
    </recommendedName>
</protein>
<dbReference type="Gene3D" id="2.40.170.20">
    <property type="entry name" value="TonB-dependent receptor, beta-barrel domain"/>
    <property type="match status" value="1"/>
</dbReference>
<evidence type="ECO:0000256" key="8">
    <source>
        <dbReference type="SAM" id="SignalP"/>
    </source>
</evidence>
<feature type="signal peptide" evidence="8">
    <location>
        <begin position="1"/>
        <end position="23"/>
    </location>
</feature>
<keyword evidence="2 7" id="KW-0813">Transport</keyword>